<keyword evidence="7" id="KW-1185">Reference proteome</keyword>
<reference evidence="6" key="1">
    <citation type="submission" date="2020-07" db="EMBL/GenBank/DDBJ databases">
        <title>Vallitalea pronyensis genome.</title>
        <authorList>
            <person name="Postec A."/>
        </authorList>
    </citation>
    <scope>NUCLEOTIDE SEQUENCE</scope>
    <source>
        <strain evidence="6">FatNI3</strain>
    </source>
</reference>
<dbReference type="Proteomes" id="UP000683246">
    <property type="component" value="Chromosome"/>
</dbReference>
<accession>A0A8J8MPM9</accession>
<keyword evidence="2" id="KW-0410">Iron transport</keyword>
<dbReference type="PIRSF" id="PIRSF002825">
    <property type="entry name" value="CfbpA"/>
    <property type="match status" value="1"/>
</dbReference>
<organism evidence="6 7">
    <name type="scientific">Vallitalea pronyensis</name>
    <dbReference type="NCBI Taxonomy" id="1348613"/>
    <lineage>
        <taxon>Bacteria</taxon>
        <taxon>Bacillati</taxon>
        <taxon>Bacillota</taxon>
        <taxon>Clostridia</taxon>
        <taxon>Lachnospirales</taxon>
        <taxon>Vallitaleaceae</taxon>
        <taxon>Vallitalea</taxon>
    </lineage>
</organism>
<dbReference type="InterPro" id="IPR026045">
    <property type="entry name" value="Ferric-bd"/>
</dbReference>
<keyword evidence="4" id="KW-0479">Metal-binding</keyword>
<keyword evidence="3" id="KW-0732">Signal</keyword>
<dbReference type="Gene3D" id="3.40.190.10">
    <property type="entry name" value="Periplasmic binding protein-like II"/>
    <property type="match status" value="2"/>
</dbReference>
<protein>
    <submittedName>
        <fullName evidence="6">Fe(3+) ABC transporter substrate-binding protein</fullName>
    </submittedName>
</protein>
<dbReference type="AlphaFoldDB" id="A0A8J8MPM9"/>
<proteinExistence type="inferred from homology"/>
<keyword evidence="2" id="KW-0406">Ion transport</keyword>
<evidence type="ECO:0000256" key="4">
    <source>
        <dbReference type="PIRSR" id="PIRSR002825-1"/>
    </source>
</evidence>
<dbReference type="Pfam" id="PF13343">
    <property type="entry name" value="SBP_bac_6"/>
    <property type="match status" value="1"/>
</dbReference>
<keyword evidence="2" id="KW-0813">Transport</keyword>
<dbReference type="EMBL" id="CP058649">
    <property type="protein sequence ID" value="QUI25670.1"/>
    <property type="molecule type" value="Genomic_DNA"/>
</dbReference>
<evidence type="ECO:0000256" key="2">
    <source>
        <dbReference type="ARBA" id="ARBA00022496"/>
    </source>
</evidence>
<feature type="binding site" evidence="4">
    <location>
        <position position="258"/>
    </location>
    <ligand>
        <name>Fe cation</name>
        <dbReference type="ChEBI" id="CHEBI:24875"/>
    </ligand>
</feature>
<feature type="binding site" evidence="4">
    <location>
        <position position="70"/>
    </location>
    <ligand>
        <name>Fe cation</name>
        <dbReference type="ChEBI" id="CHEBI:24875"/>
    </ligand>
</feature>
<evidence type="ECO:0000256" key="5">
    <source>
        <dbReference type="SAM" id="MobiDB-lite"/>
    </source>
</evidence>
<sequence>MIKMVSVLLGLIMLVTGCKINTEDKSTGQDKVITDDTAIDETQNDDEKESDKEQEKTIKEQVVNLYTDRHYDTDEALYNKFTEETGIQVNIVKGKSDELIERLVMEDADTHADLLITADAGRLHRAKTKGLLQTVENDALLKNVPVNLRDNDNQWFALTVRARVIVYAKDRIDPTELSTYADLTQEKWENRILVRSSTNIYNQSLLASFIAIGGEEKAKEWAKGIVGNMARKPQGNDRAQATAVVAGEGDLAIMNTYYIGKMLNSSDVEEVNVAEQVGIFFPDQDGQGTHINVSGMGLTKHSKHSENAIKLMKFLTGELAQEQYANANYEYPVNVNVEPSALLKSWGDFKAQDIDLSLLGEYNSKATRLFNEVDWQ</sequence>
<feature type="compositionally biased region" description="Acidic residues" evidence="5">
    <location>
        <begin position="37"/>
        <end position="48"/>
    </location>
</feature>
<keyword evidence="4" id="KW-0408">Iron</keyword>
<dbReference type="KEGG" id="vpy:HZI73_10180"/>
<dbReference type="SUPFAM" id="SSF53850">
    <property type="entry name" value="Periplasmic binding protein-like II"/>
    <property type="match status" value="1"/>
</dbReference>
<feature type="region of interest" description="Disordered" evidence="5">
    <location>
        <begin position="31"/>
        <end position="55"/>
    </location>
</feature>
<dbReference type="GO" id="GO:0030288">
    <property type="term" value="C:outer membrane-bounded periplasmic space"/>
    <property type="evidence" value="ECO:0007669"/>
    <property type="project" value="TreeGrafter"/>
</dbReference>
<dbReference type="PANTHER" id="PTHR30006:SF15">
    <property type="entry name" value="IRON-UTILIZATION PERIPLASMIC PROTEIN"/>
    <property type="match status" value="1"/>
</dbReference>
<dbReference type="GO" id="GO:0046872">
    <property type="term" value="F:metal ion binding"/>
    <property type="evidence" value="ECO:0007669"/>
    <property type="project" value="UniProtKB-KW"/>
</dbReference>
<dbReference type="GO" id="GO:0006826">
    <property type="term" value="P:iron ion transport"/>
    <property type="evidence" value="ECO:0007669"/>
    <property type="project" value="UniProtKB-KW"/>
</dbReference>
<name>A0A8J8MPM9_9FIRM</name>
<dbReference type="CDD" id="cd13542">
    <property type="entry name" value="PBP2_FutA1_ilke"/>
    <property type="match status" value="1"/>
</dbReference>
<feature type="binding site" evidence="4">
    <location>
        <position position="257"/>
    </location>
    <ligand>
        <name>Fe cation</name>
        <dbReference type="ChEBI" id="CHEBI:24875"/>
    </ligand>
</feature>
<dbReference type="PROSITE" id="PS51257">
    <property type="entry name" value="PROKAR_LIPOPROTEIN"/>
    <property type="match status" value="1"/>
</dbReference>
<evidence type="ECO:0000256" key="3">
    <source>
        <dbReference type="ARBA" id="ARBA00022729"/>
    </source>
</evidence>
<evidence type="ECO:0000313" key="6">
    <source>
        <dbReference type="EMBL" id="QUI25670.1"/>
    </source>
</evidence>
<evidence type="ECO:0000313" key="7">
    <source>
        <dbReference type="Proteomes" id="UP000683246"/>
    </source>
</evidence>
<evidence type="ECO:0000256" key="1">
    <source>
        <dbReference type="ARBA" id="ARBA00008520"/>
    </source>
</evidence>
<comment type="similarity">
    <text evidence="1">Belongs to the bacterial solute-binding protein 1 family.</text>
</comment>
<gene>
    <name evidence="6" type="ORF">HZI73_10180</name>
</gene>
<dbReference type="PANTHER" id="PTHR30006">
    <property type="entry name" value="THIAMINE-BINDING PERIPLASMIC PROTEIN-RELATED"/>
    <property type="match status" value="1"/>
</dbReference>